<name>A0A125MG21_9BACE</name>
<reference evidence="3 4" key="1">
    <citation type="submission" date="2018-08" db="EMBL/GenBank/DDBJ databases">
        <title>A genome reference for cultivated species of the human gut microbiota.</title>
        <authorList>
            <person name="Zou Y."/>
            <person name="Xue W."/>
            <person name="Luo G."/>
        </authorList>
    </citation>
    <scope>NUCLEOTIDE SEQUENCE [LARGE SCALE GENOMIC DNA]</scope>
    <source>
        <strain evidence="3 4">AF22-3AC</strain>
    </source>
</reference>
<protein>
    <submittedName>
        <fullName evidence="2">BACON domain-containing protein</fullName>
    </submittedName>
</protein>
<dbReference type="Gene3D" id="2.60.40.10">
    <property type="entry name" value="Immunoglobulins"/>
    <property type="match status" value="1"/>
</dbReference>
<dbReference type="Proteomes" id="UP000448877">
    <property type="component" value="Unassembled WGS sequence"/>
</dbReference>
<dbReference type="Proteomes" id="UP000283341">
    <property type="component" value="Unassembled WGS sequence"/>
</dbReference>
<evidence type="ECO:0000313" key="4">
    <source>
        <dbReference type="Proteomes" id="UP000283341"/>
    </source>
</evidence>
<dbReference type="EMBL" id="QRVJ01000004">
    <property type="protein sequence ID" value="RGS38195.1"/>
    <property type="molecule type" value="Genomic_DNA"/>
</dbReference>
<evidence type="ECO:0000313" key="2">
    <source>
        <dbReference type="EMBL" id="KAA5414341.1"/>
    </source>
</evidence>
<accession>A0A125MG21</accession>
<dbReference type="PROSITE" id="PS51257">
    <property type="entry name" value="PROKAR_LIPOPROTEIN"/>
    <property type="match status" value="1"/>
</dbReference>
<dbReference type="GeneID" id="66309290"/>
<feature type="signal peptide" evidence="1">
    <location>
        <begin position="1"/>
        <end position="21"/>
    </location>
</feature>
<reference evidence="2 5" key="2">
    <citation type="journal article" date="2019" name="Nat. Med.">
        <title>A library of human gut bacterial isolates paired with longitudinal multiomics data enables mechanistic microbiome research.</title>
        <authorList>
            <person name="Poyet M."/>
            <person name="Groussin M."/>
            <person name="Gibbons S.M."/>
            <person name="Avila-Pacheco J."/>
            <person name="Jiang X."/>
            <person name="Kearney S.M."/>
            <person name="Perrotta A.R."/>
            <person name="Berdy B."/>
            <person name="Zhao S."/>
            <person name="Lieberman T.D."/>
            <person name="Swanson P.K."/>
            <person name="Smith M."/>
            <person name="Roesemann S."/>
            <person name="Alexander J.E."/>
            <person name="Rich S.A."/>
            <person name="Livny J."/>
            <person name="Vlamakis H."/>
            <person name="Clish C."/>
            <person name="Bullock K."/>
            <person name="Deik A."/>
            <person name="Scott J."/>
            <person name="Pierce K.A."/>
            <person name="Xavier R.J."/>
            <person name="Alm E.J."/>
        </authorList>
    </citation>
    <scope>NUCLEOTIDE SEQUENCE [LARGE SCALE GENOMIC DNA]</scope>
    <source>
        <strain evidence="2 5">BIOML-A6</strain>
    </source>
</reference>
<feature type="chain" id="PRO_5033728940" evidence="1">
    <location>
        <begin position="22"/>
        <end position="321"/>
    </location>
</feature>
<organism evidence="3 4">
    <name type="scientific">Bacteroides cellulosilyticus</name>
    <dbReference type="NCBI Taxonomy" id="246787"/>
    <lineage>
        <taxon>Bacteria</taxon>
        <taxon>Pseudomonadati</taxon>
        <taxon>Bacteroidota</taxon>
        <taxon>Bacteroidia</taxon>
        <taxon>Bacteroidales</taxon>
        <taxon>Bacteroidaceae</taxon>
        <taxon>Bacteroides</taxon>
    </lineage>
</organism>
<dbReference type="EMBL" id="VVYV01000042">
    <property type="protein sequence ID" value="KAA5414341.1"/>
    <property type="molecule type" value="Genomic_DNA"/>
</dbReference>
<evidence type="ECO:0000313" key="3">
    <source>
        <dbReference type="EMBL" id="RGS38195.1"/>
    </source>
</evidence>
<keyword evidence="1" id="KW-0732">Signal</keyword>
<dbReference type="InterPro" id="IPR013783">
    <property type="entry name" value="Ig-like_fold"/>
</dbReference>
<dbReference type="AlphaFoldDB" id="A0A125MG21"/>
<sequence length="321" mass="35588">MKQLKYLMLPLLMLPTLCACSDDEATTKPVIKGDTKEVTVGYEAASTRLTVTATEGYDITIEQEYAQWLSAEMQTDYSLNITCTENTETQSRTGRVILRKADVMWIFTVNQAGAPGEEEGEVEIAYEEMQVIFNMHFYSISAAEAKKIGVGRKLIIETTEMEGNVALSDANNAEIASLNLSDGVVSMNWTEEMAALAVEGMRVRLSTGTNNIVRVYTTAPDPEYFIDVPSATEMYGMNIYQFAAGIFKDLPVGTVIGFYFTSSEGTPTLTDASNNTLFTDQLWDGAFWVTWTQEMADATVDGARLRMSTNTNPLVKIQYWP</sequence>
<gene>
    <name evidence="3" type="ORF">DWX97_07460</name>
    <name evidence="2" type="ORF">F2Y81_20580</name>
</gene>
<proteinExistence type="predicted"/>
<evidence type="ECO:0000256" key="1">
    <source>
        <dbReference type="SAM" id="SignalP"/>
    </source>
</evidence>
<comment type="caution">
    <text evidence="3">The sequence shown here is derived from an EMBL/GenBank/DDBJ whole genome shotgun (WGS) entry which is preliminary data.</text>
</comment>
<dbReference type="RefSeq" id="WP_060408048.1">
    <property type="nucleotide sequence ID" value="NZ_CABMLT010000012.1"/>
</dbReference>
<evidence type="ECO:0000313" key="5">
    <source>
        <dbReference type="Proteomes" id="UP000448877"/>
    </source>
</evidence>